<proteinExistence type="predicted"/>
<reference evidence="2 3" key="1">
    <citation type="submission" date="2019-05" db="EMBL/GenBank/DDBJ databases">
        <title>Another draft genome of Portunus trituberculatus and its Hox gene families provides insights of decapod evolution.</title>
        <authorList>
            <person name="Jeong J.-H."/>
            <person name="Song I."/>
            <person name="Kim S."/>
            <person name="Choi T."/>
            <person name="Kim D."/>
            <person name="Ryu S."/>
            <person name="Kim W."/>
        </authorList>
    </citation>
    <scope>NUCLEOTIDE SEQUENCE [LARGE SCALE GENOMIC DNA]</scope>
    <source>
        <tissue evidence="2">Muscle</tissue>
    </source>
</reference>
<sequence>MHKLRHCERSDPPPRPRLDVRRGVAPWGPTTPSDGLMMVKEEARRRDTGEVMCLLLFYHYCLFL</sequence>
<feature type="compositionally biased region" description="Basic and acidic residues" evidence="1">
    <location>
        <begin position="7"/>
        <end position="22"/>
    </location>
</feature>
<evidence type="ECO:0000313" key="2">
    <source>
        <dbReference type="EMBL" id="MPD00422.1"/>
    </source>
</evidence>
<dbReference type="AlphaFoldDB" id="A0A5B7JR17"/>
<dbReference type="Proteomes" id="UP000324222">
    <property type="component" value="Unassembled WGS sequence"/>
</dbReference>
<gene>
    <name evidence="2" type="ORF">E2C01_095893</name>
</gene>
<feature type="region of interest" description="Disordered" evidence="1">
    <location>
        <begin position="1"/>
        <end position="35"/>
    </location>
</feature>
<keyword evidence="3" id="KW-1185">Reference proteome</keyword>
<evidence type="ECO:0000256" key="1">
    <source>
        <dbReference type="SAM" id="MobiDB-lite"/>
    </source>
</evidence>
<name>A0A5B7JR17_PORTR</name>
<protein>
    <submittedName>
        <fullName evidence="2">Uncharacterized protein</fullName>
    </submittedName>
</protein>
<evidence type="ECO:0000313" key="3">
    <source>
        <dbReference type="Proteomes" id="UP000324222"/>
    </source>
</evidence>
<organism evidence="2 3">
    <name type="scientific">Portunus trituberculatus</name>
    <name type="common">Swimming crab</name>
    <name type="synonym">Neptunus trituberculatus</name>
    <dbReference type="NCBI Taxonomy" id="210409"/>
    <lineage>
        <taxon>Eukaryota</taxon>
        <taxon>Metazoa</taxon>
        <taxon>Ecdysozoa</taxon>
        <taxon>Arthropoda</taxon>
        <taxon>Crustacea</taxon>
        <taxon>Multicrustacea</taxon>
        <taxon>Malacostraca</taxon>
        <taxon>Eumalacostraca</taxon>
        <taxon>Eucarida</taxon>
        <taxon>Decapoda</taxon>
        <taxon>Pleocyemata</taxon>
        <taxon>Brachyura</taxon>
        <taxon>Eubrachyura</taxon>
        <taxon>Portunoidea</taxon>
        <taxon>Portunidae</taxon>
        <taxon>Portuninae</taxon>
        <taxon>Portunus</taxon>
    </lineage>
</organism>
<dbReference type="EMBL" id="VSRR010122816">
    <property type="protein sequence ID" value="MPD00422.1"/>
    <property type="molecule type" value="Genomic_DNA"/>
</dbReference>
<comment type="caution">
    <text evidence="2">The sequence shown here is derived from an EMBL/GenBank/DDBJ whole genome shotgun (WGS) entry which is preliminary data.</text>
</comment>
<accession>A0A5B7JR17</accession>